<gene>
    <name evidence="2" type="ORF">MNBD_GAMMA09-3566</name>
</gene>
<accession>A0A3B0XRA7</accession>
<dbReference type="PROSITE" id="PS50943">
    <property type="entry name" value="HTH_CROC1"/>
    <property type="match status" value="1"/>
</dbReference>
<dbReference type="SUPFAM" id="SSF47413">
    <property type="entry name" value="lambda repressor-like DNA-binding domains"/>
    <property type="match status" value="1"/>
</dbReference>
<feature type="domain" description="HTH cro/C1-type" evidence="1">
    <location>
        <begin position="34"/>
        <end position="88"/>
    </location>
</feature>
<dbReference type="Pfam" id="PF01381">
    <property type="entry name" value="HTH_3"/>
    <property type="match status" value="1"/>
</dbReference>
<dbReference type="SMART" id="SM00530">
    <property type="entry name" value="HTH_XRE"/>
    <property type="match status" value="1"/>
</dbReference>
<reference evidence="2" key="1">
    <citation type="submission" date="2018-06" db="EMBL/GenBank/DDBJ databases">
        <authorList>
            <person name="Zhirakovskaya E."/>
        </authorList>
    </citation>
    <scope>NUCLEOTIDE SEQUENCE</scope>
</reference>
<evidence type="ECO:0000259" key="1">
    <source>
        <dbReference type="PROSITE" id="PS50943"/>
    </source>
</evidence>
<evidence type="ECO:0000313" key="2">
    <source>
        <dbReference type="EMBL" id="VAW66643.1"/>
    </source>
</evidence>
<name>A0A3B0XRA7_9ZZZZ</name>
<sequence>MTTIVIILWVLTMTKQRTYSKYALEAVTLLGEQIKLGRKQRKWSEKNLAERAGISRATLQKIERGEMSSAIGLVFEVATLVGVNLFEQDKPPLSRHIEQTRDKIALLPKRIKAKTKVVHDDF</sequence>
<protein>
    <recommendedName>
        <fullName evidence="1">HTH cro/C1-type domain-containing protein</fullName>
    </recommendedName>
</protein>
<dbReference type="InterPro" id="IPR010982">
    <property type="entry name" value="Lambda_DNA-bd_dom_sf"/>
</dbReference>
<proteinExistence type="predicted"/>
<dbReference type="GO" id="GO:0003677">
    <property type="term" value="F:DNA binding"/>
    <property type="evidence" value="ECO:0007669"/>
    <property type="project" value="InterPro"/>
</dbReference>
<dbReference type="AlphaFoldDB" id="A0A3B0XRA7"/>
<dbReference type="EMBL" id="UOFI01000084">
    <property type="protein sequence ID" value="VAW66643.1"/>
    <property type="molecule type" value="Genomic_DNA"/>
</dbReference>
<organism evidence="2">
    <name type="scientific">hydrothermal vent metagenome</name>
    <dbReference type="NCBI Taxonomy" id="652676"/>
    <lineage>
        <taxon>unclassified sequences</taxon>
        <taxon>metagenomes</taxon>
        <taxon>ecological metagenomes</taxon>
    </lineage>
</organism>
<dbReference type="InterPro" id="IPR001387">
    <property type="entry name" value="Cro/C1-type_HTH"/>
</dbReference>
<dbReference type="Gene3D" id="1.10.260.40">
    <property type="entry name" value="lambda repressor-like DNA-binding domains"/>
    <property type="match status" value="1"/>
</dbReference>
<dbReference type="CDD" id="cd00093">
    <property type="entry name" value="HTH_XRE"/>
    <property type="match status" value="1"/>
</dbReference>